<protein>
    <submittedName>
        <fullName evidence="2">CRISPR-associated protein Cas5 family</fullName>
    </submittedName>
</protein>
<dbReference type="Pfam" id="PF09704">
    <property type="entry name" value="Cas_Cas5d"/>
    <property type="match status" value="1"/>
</dbReference>
<gene>
    <name evidence="2" type="ORF">Mettu_0804</name>
</gene>
<keyword evidence="1" id="KW-0051">Antiviral defense</keyword>
<dbReference type="Gene3D" id="3.30.70.2660">
    <property type="match status" value="1"/>
</dbReference>
<dbReference type="GO" id="GO:0043571">
    <property type="term" value="P:maintenance of CRISPR repeat elements"/>
    <property type="evidence" value="ECO:0007669"/>
    <property type="project" value="InterPro"/>
</dbReference>
<dbReference type="InterPro" id="IPR013422">
    <property type="entry name" value="CRISPR-assoc_prot_Cas5_N"/>
</dbReference>
<dbReference type="InterPro" id="IPR021124">
    <property type="entry name" value="CRISPR-assoc_prot_Cas5"/>
</dbReference>
<accession>G3IX72</accession>
<sequence>MQDYLIIKLQGAMQAWGGHTYEDYRPSLIFPTRSGIVGLLGACLGIEREDIKALKALDKSFQLTVRTNKRKISQRESTEDKFVSMQKITDFHTVQHARKVDGKPRPEAIVSRREYLCDAEFTLAMAFVKDADYGLEQVKQAIQKPVYTPFLGRRSCPIQSRLYEAIVNAENAQAALIKVEPYHGTLYSEIELDGGTPMMTRDQPLFATKVRQFNNRKIYILGSGGEHVPE</sequence>
<dbReference type="RefSeq" id="WP_006889984.1">
    <property type="nucleotide sequence ID" value="NZ_JH109152.1"/>
</dbReference>
<dbReference type="HOGENOM" id="CLU_084726_0_0_6"/>
<dbReference type="AlphaFoldDB" id="G3IX72"/>
<reference evidence="2 3" key="1">
    <citation type="submission" date="2011-06" db="EMBL/GenBank/DDBJ databases">
        <title>Genomic sequence of Methylobacter tundripaludum SV96.</title>
        <authorList>
            <consortium name="US DOE Joint Genome Institute"/>
            <person name="Lucas S."/>
            <person name="Han J."/>
            <person name="Lapidus A."/>
            <person name="Cheng J.-F."/>
            <person name="Goodwin L."/>
            <person name="Pitluck S."/>
            <person name="Held B."/>
            <person name="Detter J.C."/>
            <person name="Han C."/>
            <person name="Tapia R."/>
            <person name="Land M."/>
            <person name="Hauser L."/>
            <person name="Kyrpides N."/>
            <person name="Ivanova N."/>
            <person name="Ovchinnikova G."/>
            <person name="Pagani I."/>
            <person name="Klotz M.G."/>
            <person name="Dispirito A.A."/>
            <person name="Murrell J.C."/>
            <person name="Dunfield P."/>
            <person name="Kalyuzhnaya M.G."/>
            <person name="Svenning M."/>
            <person name="Trotsenko Y.A."/>
            <person name="Stein L.Y."/>
            <person name="Woyke T."/>
        </authorList>
    </citation>
    <scope>NUCLEOTIDE SEQUENCE [LARGE SCALE GENOMIC DNA]</scope>
    <source>
        <strain evidence="3">ATCC BAA-1195 / DSM 17260 / SV96</strain>
    </source>
</reference>
<dbReference type="InterPro" id="IPR010147">
    <property type="entry name" value="CRISPR-assoc_prot_CasD"/>
</dbReference>
<dbReference type="CDD" id="cd09756">
    <property type="entry name" value="Cas5_I-E"/>
    <property type="match status" value="1"/>
</dbReference>
<dbReference type="EMBL" id="JH109152">
    <property type="protein sequence ID" value="EGW22009.1"/>
    <property type="molecule type" value="Genomic_DNA"/>
</dbReference>
<name>G3IX72_METTV</name>
<evidence type="ECO:0000256" key="1">
    <source>
        <dbReference type="ARBA" id="ARBA00023118"/>
    </source>
</evidence>
<evidence type="ECO:0000313" key="2">
    <source>
        <dbReference type="EMBL" id="EGW22009.1"/>
    </source>
</evidence>
<dbReference type="GO" id="GO:0051607">
    <property type="term" value="P:defense response to virus"/>
    <property type="evidence" value="ECO:0007669"/>
    <property type="project" value="UniProtKB-KW"/>
</dbReference>
<organism evidence="2 3">
    <name type="scientific">Methylobacter tundripaludum (strain ATCC BAA-1195 / DSM 17260 / SV96)</name>
    <dbReference type="NCBI Taxonomy" id="697282"/>
    <lineage>
        <taxon>Bacteria</taxon>
        <taxon>Pseudomonadati</taxon>
        <taxon>Pseudomonadota</taxon>
        <taxon>Gammaproteobacteria</taxon>
        <taxon>Methylococcales</taxon>
        <taxon>Methylococcaceae</taxon>
        <taxon>Methylobacter</taxon>
    </lineage>
</organism>
<evidence type="ECO:0000313" key="3">
    <source>
        <dbReference type="Proteomes" id="UP000004664"/>
    </source>
</evidence>
<keyword evidence="3" id="KW-1185">Reference proteome</keyword>
<proteinExistence type="predicted"/>
<dbReference type="GO" id="GO:0003723">
    <property type="term" value="F:RNA binding"/>
    <property type="evidence" value="ECO:0007669"/>
    <property type="project" value="InterPro"/>
</dbReference>
<dbReference type="NCBIfam" id="TIGR01868">
    <property type="entry name" value="casD_Cas5e"/>
    <property type="match status" value="1"/>
</dbReference>
<dbReference type="Proteomes" id="UP000004664">
    <property type="component" value="Unassembled WGS sequence"/>
</dbReference>
<dbReference type="eggNOG" id="ENOG502ZBPB">
    <property type="taxonomic scope" value="Bacteria"/>
</dbReference>
<dbReference type="OrthoDB" id="5704083at2"/>
<dbReference type="STRING" id="697282.Mettu_0804"/>
<dbReference type="NCBIfam" id="TIGR02593">
    <property type="entry name" value="CRISPR_cas5"/>
    <property type="match status" value="1"/>
</dbReference>